<dbReference type="OrthoDB" id="2121326at2759"/>
<gene>
    <name evidence="5" type="ORF">LSAT_V11C900484850</name>
</gene>
<dbReference type="EMBL" id="NBSK02000009">
    <property type="protein sequence ID" value="KAJ0187621.1"/>
    <property type="molecule type" value="Genomic_DNA"/>
</dbReference>
<keyword evidence="1" id="KW-0813">Transport</keyword>
<keyword evidence="3" id="KW-0676">Redox-active center</keyword>
<proteinExistence type="predicted"/>
<dbReference type="GO" id="GO:0045454">
    <property type="term" value="P:cell redox homeostasis"/>
    <property type="evidence" value="ECO:0007669"/>
    <property type="project" value="EnsemblPlants"/>
</dbReference>
<name>A0A9R1UI44_LACSA</name>
<dbReference type="Gene3D" id="3.40.30.10">
    <property type="entry name" value="Glutaredoxin"/>
    <property type="match status" value="1"/>
</dbReference>
<dbReference type="PANTHER" id="PTHR47192:SF4">
    <property type="entry name" value="THIOREDOXIN-LIKE 3-2, CHLOROPLASTIC"/>
    <property type="match status" value="1"/>
</dbReference>
<dbReference type="Gramene" id="rna-gnl|WGS:NBSK|LSAT_9X68280_mrna">
    <property type="protein sequence ID" value="cds-PLY83457.1"/>
    <property type="gene ID" value="gene-LSAT_9X68280"/>
</dbReference>
<dbReference type="Pfam" id="PF00085">
    <property type="entry name" value="Thioredoxin"/>
    <property type="match status" value="1"/>
</dbReference>
<keyword evidence="2" id="KW-1015">Disulfide bond</keyword>
<evidence type="ECO:0000313" key="5">
    <source>
        <dbReference type="EMBL" id="KAJ0187621.1"/>
    </source>
</evidence>
<dbReference type="InterPro" id="IPR013766">
    <property type="entry name" value="Thioredoxin_domain"/>
</dbReference>
<dbReference type="InterPro" id="IPR044253">
    <property type="entry name" value="WCRKC1/2"/>
</dbReference>
<organism evidence="5 6">
    <name type="scientific">Lactuca sativa</name>
    <name type="common">Garden lettuce</name>
    <dbReference type="NCBI Taxonomy" id="4236"/>
    <lineage>
        <taxon>Eukaryota</taxon>
        <taxon>Viridiplantae</taxon>
        <taxon>Streptophyta</taxon>
        <taxon>Embryophyta</taxon>
        <taxon>Tracheophyta</taxon>
        <taxon>Spermatophyta</taxon>
        <taxon>Magnoliopsida</taxon>
        <taxon>eudicotyledons</taxon>
        <taxon>Gunneridae</taxon>
        <taxon>Pentapetalae</taxon>
        <taxon>asterids</taxon>
        <taxon>campanulids</taxon>
        <taxon>Asterales</taxon>
        <taxon>Asteraceae</taxon>
        <taxon>Cichorioideae</taxon>
        <taxon>Cichorieae</taxon>
        <taxon>Lactucinae</taxon>
        <taxon>Lactuca</taxon>
    </lineage>
</organism>
<feature type="domain" description="Thioredoxin" evidence="4">
    <location>
        <begin position="49"/>
        <end position="193"/>
    </location>
</feature>
<evidence type="ECO:0000259" key="4">
    <source>
        <dbReference type="PROSITE" id="PS51352"/>
    </source>
</evidence>
<dbReference type="SUPFAM" id="SSF52833">
    <property type="entry name" value="Thioredoxin-like"/>
    <property type="match status" value="1"/>
</dbReference>
<dbReference type="GO" id="GO:0009570">
    <property type="term" value="C:chloroplast stroma"/>
    <property type="evidence" value="ECO:0007669"/>
    <property type="project" value="EnsemblPlants"/>
</dbReference>
<dbReference type="PANTHER" id="PTHR47192">
    <property type="entry name" value="THIOREDOXIN-LIKE 3-2, CHLOROPLASTIC"/>
    <property type="match status" value="1"/>
</dbReference>
<keyword evidence="6" id="KW-1185">Reference proteome</keyword>
<dbReference type="InterPro" id="IPR036249">
    <property type="entry name" value="Thioredoxin-like_sf"/>
</dbReference>
<reference evidence="5 6" key="1">
    <citation type="journal article" date="2017" name="Nat. Commun.">
        <title>Genome assembly with in vitro proximity ligation data and whole-genome triplication in lettuce.</title>
        <authorList>
            <person name="Reyes-Chin-Wo S."/>
            <person name="Wang Z."/>
            <person name="Yang X."/>
            <person name="Kozik A."/>
            <person name="Arikit S."/>
            <person name="Song C."/>
            <person name="Xia L."/>
            <person name="Froenicke L."/>
            <person name="Lavelle D.O."/>
            <person name="Truco M.J."/>
            <person name="Xia R."/>
            <person name="Zhu S."/>
            <person name="Xu C."/>
            <person name="Xu H."/>
            <person name="Xu X."/>
            <person name="Cox K."/>
            <person name="Korf I."/>
            <person name="Meyers B.C."/>
            <person name="Michelmore R.W."/>
        </authorList>
    </citation>
    <scope>NUCLEOTIDE SEQUENCE [LARGE SCALE GENOMIC DNA]</scope>
    <source>
        <strain evidence="6">cv. Salinas</strain>
        <tissue evidence="5">Seedlings</tissue>
    </source>
</reference>
<evidence type="ECO:0000256" key="1">
    <source>
        <dbReference type="ARBA" id="ARBA00022982"/>
    </source>
</evidence>
<keyword evidence="1" id="KW-0249">Electron transport</keyword>
<sequence length="194" mass="21618">MSDAARLVAISPLQSLKSPYPPSNRVVFSSCGSSRFVSDLCDSLKRQGNVDGGRVKAITNSSQQGSIQGLDTSSPVSIELKPILNETQFDRMIAEAEQLDESVVILWMAKWCRKCIYLKPKLEKLAADYHPRVKFYCIDVNNVPYKLVVRAGVTKMPTIQLWKDSKKHGEVIGGHKAYLVVSEVRDMIEGEDES</sequence>
<dbReference type="PROSITE" id="PS51352">
    <property type="entry name" value="THIOREDOXIN_2"/>
    <property type="match status" value="1"/>
</dbReference>
<dbReference type="CDD" id="cd02947">
    <property type="entry name" value="TRX_family"/>
    <property type="match status" value="1"/>
</dbReference>
<evidence type="ECO:0000313" key="6">
    <source>
        <dbReference type="Proteomes" id="UP000235145"/>
    </source>
</evidence>
<evidence type="ECO:0000256" key="2">
    <source>
        <dbReference type="ARBA" id="ARBA00023157"/>
    </source>
</evidence>
<accession>A0A9R1UI44</accession>
<dbReference type="Proteomes" id="UP000235145">
    <property type="component" value="Unassembled WGS sequence"/>
</dbReference>
<dbReference type="FunFam" id="3.40.30.10:FF:000245">
    <property type="entry name" value="Thioredoxin"/>
    <property type="match status" value="1"/>
</dbReference>
<comment type="caution">
    <text evidence="5">The sequence shown here is derived from an EMBL/GenBank/DDBJ whole genome shotgun (WGS) entry which is preliminary data.</text>
</comment>
<evidence type="ECO:0000256" key="3">
    <source>
        <dbReference type="ARBA" id="ARBA00023284"/>
    </source>
</evidence>
<dbReference type="AlphaFoldDB" id="A0A9R1UI44"/>
<protein>
    <recommendedName>
        <fullName evidence="4">Thioredoxin domain-containing protein</fullName>
    </recommendedName>
</protein>